<dbReference type="AlphaFoldDB" id="A0A0A0BUI4"/>
<dbReference type="Proteomes" id="UP000029839">
    <property type="component" value="Unassembled WGS sequence"/>
</dbReference>
<dbReference type="SMART" id="SM00852">
    <property type="entry name" value="MoCF_biosynth"/>
    <property type="match status" value="1"/>
</dbReference>
<feature type="compositionally biased region" description="Basic and acidic residues" evidence="3">
    <location>
        <begin position="45"/>
        <end position="54"/>
    </location>
</feature>
<name>A0A0A0BUI4_9CELL</name>
<dbReference type="InterPro" id="IPR036425">
    <property type="entry name" value="MoaB/Mog-like_dom_sf"/>
</dbReference>
<feature type="region of interest" description="Disordered" evidence="3">
    <location>
        <begin position="1"/>
        <end position="55"/>
    </location>
</feature>
<sequence length="212" mass="20923">MQDDVLTGGHGPVAGSATAGQGRTVGAMTGPHGGAHATDVSPRGTDQRGAERPTRRAAVVVASDRCAAGAAVDRSGPVAVGLLRHAGLETGEPVVVPDGAASVGDAIRSATGQGVDVVVTSGGTGVGPRDETPEGTRPLLARELPGLAEALRRHGEAHVATAVLSRGVAGLTAEGVLVVNLPGSPRGVEQGLAVLLPLLPHLLDQVHGGDHA</sequence>
<dbReference type="SUPFAM" id="SSF53218">
    <property type="entry name" value="Molybdenum cofactor biosynthesis proteins"/>
    <property type="match status" value="1"/>
</dbReference>
<reference evidence="5 6" key="1">
    <citation type="submission" date="2013-08" db="EMBL/GenBank/DDBJ databases">
        <title>Genome sequencing of Cellulomonas carbonis T26.</title>
        <authorList>
            <person name="Chen F."/>
            <person name="Li Y."/>
            <person name="Wang G."/>
        </authorList>
    </citation>
    <scope>NUCLEOTIDE SEQUENCE [LARGE SCALE GENOMIC DNA]</scope>
    <source>
        <strain evidence="5 6">T26</strain>
    </source>
</reference>
<feature type="domain" description="MoaB/Mog" evidence="4">
    <location>
        <begin position="58"/>
        <end position="202"/>
    </location>
</feature>
<gene>
    <name evidence="5" type="ORF">N868_13740</name>
</gene>
<evidence type="ECO:0000313" key="6">
    <source>
        <dbReference type="Proteomes" id="UP000029839"/>
    </source>
</evidence>
<evidence type="ECO:0000313" key="5">
    <source>
        <dbReference type="EMBL" id="KGM10779.1"/>
    </source>
</evidence>
<dbReference type="InterPro" id="IPR001453">
    <property type="entry name" value="MoaB/Mog_dom"/>
</dbReference>
<evidence type="ECO:0000256" key="3">
    <source>
        <dbReference type="SAM" id="MobiDB-lite"/>
    </source>
</evidence>
<protein>
    <submittedName>
        <fullName evidence="5">Molybdenum cofactor synthesis protein</fullName>
    </submittedName>
</protein>
<dbReference type="GO" id="GO:0006777">
    <property type="term" value="P:Mo-molybdopterin cofactor biosynthetic process"/>
    <property type="evidence" value="ECO:0007669"/>
    <property type="project" value="UniProtKB-KW"/>
</dbReference>
<comment type="pathway">
    <text evidence="1">Cofactor biosynthesis; molybdopterin biosynthesis.</text>
</comment>
<evidence type="ECO:0000256" key="1">
    <source>
        <dbReference type="ARBA" id="ARBA00005046"/>
    </source>
</evidence>
<dbReference type="Pfam" id="PF00994">
    <property type="entry name" value="MoCF_biosynth"/>
    <property type="match status" value="1"/>
</dbReference>
<keyword evidence="6" id="KW-1185">Reference proteome</keyword>
<reference evidence="5 6" key="2">
    <citation type="journal article" date="2015" name="Stand. Genomic Sci.">
        <title>Draft genome sequence of Cellulomonas carbonis T26(T) and comparative analysis of six Cellulomonas genomes.</title>
        <authorList>
            <person name="Zhuang W."/>
            <person name="Zhang S."/>
            <person name="Xia X."/>
            <person name="Wang G."/>
        </authorList>
    </citation>
    <scope>NUCLEOTIDE SEQUENCE [LARGE SCALE GENOMIC DNA]</scope>
    <source>
        <strain evidence="5 6">T26</strain>
    </source>
</reference>
<dbReference type="PANTHER" id="PTHR43764">
    <property type="entry name" value="MOLYBDENUM COFACTOR BIOSYNTHESIS"/>
    <property type="match status" value="1"/>
</dbReference>
<dbReference type="EMBL" id="AXCY01000039">
    <property type="protein sequence ID" value="KGM10779.1"/>
    <property type="molecule type" value="Genomic_DNA"/>
</dbReference>
<dbReference type="InterPro" id="IPR051920">
    <property type="entry name" value="MPT_Adenylyltrnsfr/MoaC-Rel"/>
</dbReference>
<dbReference type="PANTHER" id="PTHR43764:SF1">
    <property type="entry name" value="MOLYBDOPTERIN MOLYBDOTRANSFERASE"/>
    <property type="match status" value="1"/>
</dbReference>
<proteinExistence type="predicted"/>
<dbReference type="Gene3D" id="3.40.980.10">
    <property type="entry name" value="MoaB/Mog-like domain"/>
    <property type="match status" value="1"/>
</dbReference>
<keyword evidence="2" id="KW-0501">Molybdenum cofactor biosynthesis</keyword>
<evidence type="ECO:0000259" key="4">
    <source>
        <dbReference type="SMART" id="SM00852"/>
    </source>
</evidence>
<comment type="caution">
    <text evidence="5">The sequence shown here is derived from an EMBL/GenBank/DDBJ whole genome shotgun (WGS) entry which is preliminary data.</text>
</comment>
<evidence type="ECO:0000256" key="2">
    <source>
        <dbReference type="ARBA" id="ARBA00023150"/>
    </source>
</evidence>
<organism evidence="5 6">
    <name type="scientific">Cellulomonas carbonis T26</name>
    <dbReference type="NCBI Taxonomy" id="947969"/>
    <lineage>
        <taxon>Bacteria</taxon>
        <taxon>Bacillati</taxon>
        <taxon>Actinomycetota</taxon>
        <taxon>Actinomycetes</taxon>
        <taxon>Micrococcales</taxon>
        <taxon>Cellulomonadaceae</taxon>
        <taxon>Cellulomonas</taxon>
    </lineage>
</organism>
<dbReference type="NCBIfam" id="TIGR00177">
    <property type="entry name" value="molyb_syn"/>
    <property type="match status" value="1"/>
</dbReference>
<dbReference type="CDD" id="cd00886">
    <property type="entry name" value="MogA_MoaB"/>
    <property type="match status" value="1"/>
</dbReference>
<accession>A0A0A0BUI4</accession>